<keyword evidence="10" id="KW-1185">Reference proteome</keyword>
<dbReference type="RefSeq" id="WP_375557590.1">
    <property type="nucleotide sequence ID" value="NZ_JBBVGT010000002.1"/>
</dbReference>
<evidence type="ECO:0000256" key="3">
    <source>
        <dbReference type="ARBA" id="ARBA00022989"/>
    </source>
</evidence>
<comment type="caution">
    <text evidence="9">The sequence shown here is derived from an EMBL/GenBank/DDBJ whole genome shotgun (WGS) entry which is preliminary data.</text>
</comment>
<feature type="transmembrane region" description="Helical" evidence="7">
    <location>
        <begin position="98"/>
        <end position="117"/>
    </location>
</feature>
<feature type="transmembrane region" description="Helical" evidence="7">
    <location>
        <begin position="61"/>
        <end position="86"/>
    </location>
</feature>
<feature type="transmembrane region" description="Helical" evidence="7">
    <location>
        <begin position="28"/>
        <end position="49"/>
    </location>
</feature>
<keyword evidence="5" id="KW-0443">Lipid metabolism</keyword>
<dbReference type="EMBL" id="JBBVGT010000002">
    <property type="protein sequence ID" value="MFB5946061.1"/>
    <property type="molecule type" value="Genomic_DNA"/>
</dbReference>
<evidence type="ECO:0000256" key="1">
    <source>
        <dbReference type="ARBA" id="ARBA00004127"/>
    </source>
</evidence>
<sequence>MTLLQSFFGAPQIPYENLTNITKDAPEIIVYAIPAMAFFTLLEIGYNWYHKHGNYKTKESIGSTLVGLGNVLINFLLKVALLYGVVFVYNTVPWRMEMSWWTFLPCYIIFDFCSYWAHRISHQKRFFWTTHCVHHSAENYNLTVSFRLSWIQNFKIIFFLPAALCGFHPIVFFVVSQVAVLFQFWVHTEYIGRLHPWIEYIFATPSNHRVHHGSQDKYLDKNYAATFIIWDRMFGTYQPEEERPIYGLTTKIGDRMDPLFLNFHEFGDMINDVKKAKGLRKKLFYIFGSPTAVYNEKLKAMDLENEKIQEDIAVEKEVSS</sequence>
<evidence type="ECO:0000256" key="2">
    <source>
        <dbReference type="ARBA" id="ARBA00022692"/>
    </source>
</evidence>
<keyword evidence="6 7" id="KW-0472">Membrane</keyword>
<evidence type="ECO:0000259" key="8">
    <source>
        <dbReference type="PROSITE" id="PS00498"/>
    </source>
</evidence>
<keyword evidence="3 7" id="KW-1133">Transmembrane helix</keyword>
<dbReference type="InterPro" id="IPR002227">
    <property type="entry name" value="Tyrosinase_Cu-bd"/>
</dbReference>
<feature type="transmembrane region" description="Helical" evidence="7">
    <location>
        <begin position="156"/>
        <end position="186"/>
    </location>
</feature>
<accession>A0ABV5CET0</accession>
<gene>
    <name evidence="9" type="ORF">WKR92_09480</name>
</gene>
<evidence type="ECO:0000313" key="9">
    <source>
        <dbReference type="EMBL" id="MFB5946061.1"/>
    </source>
</evidence>
<dbReference type="PROSITE" id="PS00498">
    <property type="entry name" value="TYROSINASE_2"/>
    <property type="match status" value="1"/>
</dbReference>
<keyword evidence="4 9" id="KW-0560">Oxidoreductase</keyword>
<evidence type="ECO:0000256" key="7">
    <source>
        <dbReference type="SAM" id="Phobius"/>
    </source>
</evidence>
<dbReference type="GO" id="GO:0016491">
    <property type="term" value="F:oxidoreductase activity"/>
    <property type="evidence" value="ECO:0007669"/>
    <property type="project" value="UniProtKB-KW"/>
</dbReference>
<organism evidence="9 10">
    <name type="scientific">Albibacterium profundi</name>
    <dbReference type="NCBI Taxonomy" id="3134906"/>
    <lineage>
        <taxon>Bacteria</taxon>
        <taxon>Pseudomonadati</taxon>
        <taxon>Bacteroidota</taxon>
        <taxon>Sphingobacteriia</taxon>
        <taxon>Sphingobacteriales</taxon>
        <taxon>Sphingobacteriaceae</taxon>
        <taxon>Albibacterium</taxon>
    </lineage>
</organism>
<evidence type="ECO:0000313" key="10">
    <source>
        <dbReference type="Proteomes" id="UP001580928"/>
    </source>
</evidence>
<dbReference type="Pfam" id="PF04116">
    <property type="entry name" value="FA_hydroxylase"/>
    <property type="match status" value="1"/>
</dbReference>
<name>A0ABV5CET0_9SPHI</name>
<dbReference type="InterPro" id="IPR006694">
    <property type="entry name" value="Fatty_acid_hydroxylase"/>
</dbReference>
<feature type="domain" description="Tyrosinase copper-binding" evidence="8">
    <location>
        <begin position="257"/>
        <end position="268"/>
    </location>
</feature>
<protein>
    <submittedName>
        <fullName evidence="9">Sterol desaturase family protein</fullName>
        <ecNumber evidence="9">1.-.-.-</ecNumber>
    </submittedName>
</protein>
<dbReference type="EC" id="1.-.-.-" evidence="9"/>
<evidence type="ECO:0000256" key="5">
    <source>
        <dbReference type="ARBA" id="ARBA00023098"/>
    </source>
</evidence>
<dbReference type="PANTHER" id="PTHR21624">
    <property type="entry name" value="STEROL DESATURASE-RELATED PROTEIN"/>
    <property type="match status" value="1"/>
</dbReference>
<evidence type="ECO:0000256" key="6">
    <source>
        <dbReference type="ARBA" id="ARBA00023136"/>
    </source>
</evidence>
<dbReference type="PANTHER" id="PTHR21624:SF1">
    <property type="entry name" value="ALKYLGLYCEROL MONOOXYGENASE"/>
    <property type="match status" value="1"/>
</dbReference>
<dbReference type="Proteomes" id="UP001580928">
    <property type="component" value="Unassembled WGS sequence"/>
</dbReference>
<keyword evidence="2 7" id="KW-0812">Transmembrane</keyword>
<evidence type="ECO:0000256" key="4">
    <source>
        <dbReference type="ARBA" id="ARBA00023002"/>
    </source>
</evidence>
<comment type="subcellular location">
    <subcellularLocation>
        <location evidence="1">Endomembrane system</location>
        <topology evidence="1">Multi-pass membrane protein</topology>
    </subcellularLocation>
</comment>
<reference evidence="9 10" key="1">
    <citation type="submission" date="2024-04" db="EMBL/GenBank/DDBJ databases">
        <title>Albibacterium profundi sp. nov., isolated from sediment of the Challenger Deep of Mariana Trench.</title>
        <authorList>
            <person name="Wang Y."/>
        </authorList>
    </citation>
    <scope>NUCLEOTIDE SEQUENCE [LARGE SCALE GENOMIC DNA]</scope>
    <source>
        <strain evidence="9 10">RHL897</strain>
    </source>
</reference>
<proteinExistence type="predicted"/>
<dbReference type="InterPro" id="IPR051689">
    <property type="entry name" value="Sterol_desaturase/TMEM195"/>
</dbReference>